<evidence type="ECO:0000313" key="4">
    <source>
        <dbReference type="Proteomes" id="UP000261111"/>
    </source>
</evidence>
<evidence type="ECO:0000313" key="3">
    <source>
        <dbReference type="EMBL" id="RGC28785.1"/>
    </source>
</evidence>
<accession>A0A3E2WP15</accession>
<reference evidence="3 4" key="1">
    <citation type="submission" date="2018-08" db="EMBL/GenBank/DDBJ databases">
        <title>A genome reference for cultivated species of the human gut microbiota.</title>
        <authorList>
            <person name="Zou Y."/>
            <person name="Xue W."/>
            <person name="Luo G."/>
        </authorList>
    </citation>
    <scope>NUCLEOTIDE SEQUENCE [LARGE SCALE GENOMIC DNA]</scope>
    <source>
        <strain evidence="3 4">AF19-21</strain>
    </source>
</reference>
<keyword evidence="1" id="KW-0808">Transferase</keyword>
<dbReference type="AlphaFoldDB" id="A0A3E2WP15"/>
<dbReference type="SUPFAM" id="SSF52794">
    <property type="entry name" value="PTS system IIB component-like"/>
    <property type="match status" value="1"/>
</dbReference>
<name>A0A3E2WP15_9FIRM</name>
<dbReference type="Proteomes" id="UP000261111">
    <property type="component" value="Unassembled WGS sequence"/>
</dbReference>
<dbReference type="Gene3D" id="3.40.50.2300">
    <property type="match status" value="1"/>
</dbReference>
<comment type="caution">
    <text evidence="3">The sequence shown here is derived from an EMBL/GenBank/DDBJ whole genome shotgun (WGS) entry which is preliminary data.</text>
</comment>
<dbReference type="Pfam" id="PF02302">
    <property type="entry name" value="PTS_IIB"/>
    <property type="match status" value="1"/>
</dbReference>
<evidence type="ECO:0000259" key="2">
    <source>
        <dbReference type="Pfam" id="PF02302"/>
    </source>
</evidence>
<protein>
    <submittedName>
        <fullName evidence="3">PTS sorbitol IIB subunit</fullName>
    </submittedName>
</protein>
<organism evidence="3 4">
    <name type="scientific">Hungatella hathewayi</name>
    <dbReference type="NCBI Taxonomy" id="154046"/>
    <lineage>
        <taxon>Bacteria</taxon>
        <taxon>Bacillati</taxon>
        <taxon>Bacillota</taxon>
        <taxon>Clostridia</taxon>
        <taxon>Lachnospirales</taxon>
        <taxon>Lachnospiraceae</taxon>
        <taxon>Hungatella</taxon>
    </lineage>
</organism>
<dbReference type="GO" id="GO:0009401">
    <property type="term" value="P:phosphoenolpyruvate-dependent sugar phosphotransferase system"/>
    <property type="evidence" value="ECO:0007669"/>
    <property type="project" value="InterPro"/>
</dbReference>
<dbReference type="InterPro" id="IPR036095">
    <property type="entry name" value="PTS_EIIB-like_sf"/>
</dbReference>
<sequence length="102" mass="10982">MIMKAKINIAVACGGGIFTTTVVTDKIKDILKKEKIPFSINPHKITEVPNLEGYDLIVVTGKTNAKNKAGAPVLLGLPLFTGVGAEQFTEELLEAVKKIMDE</sequence>
<evidence type="ECO:0000256" key="1">
    <source>
        <dbReference type="ARBA" id="ARBA00022679"/>
    </source>
</evidence>
<proteinExistence type="predicted"/>
<dbReference type="EMBL" id="QVIA01000019">
    <property type="protein sequence ID" value="RGC28785.1"/>
    <property type="molecule type" value="Genomic_DNA"/>
</dbReference>
<dbReference type="GO" id="GO:0008982">
    <property type="term" value="F:protein-N(PI)-phosphohistidine-sugar phosphotransferase activity"/>
    <property type="evidence" value="ECO:0007669"/>
    <property type="project" value="InterPro"/>
</dbReference>
<dbReference type="InterPro" id="IPR003501">
    <property type="entry name" value="PTS_EIIB_2/3"/>
</dbReference>
<gene>
    <name evidence="3" type="ORF">DWX41_16170</name>
</gene>
<feature type="domain" description="Phosphotransferase system EIIB component type 2/3" evidence="2">
    <location>
        <begin position="8"/>
        <end position="72"/>
    </location>
</feature>